<dbReference type="InterPro" id="IPR003731">
    <property type="entry name" value="Di-Nase_FeMo-co_biosynth"/>
</dbReference>
<gene>
    <name evidence="5" type="ORF">GALL_100480</name>
</gene>
<dbReference type="Gene3D" id="1.10.150.590">
    <property type="entry name" value="Dinitrogenase iron-molybdenum cofactor, N-terminal"/>
    <property type="match status" value="1"/>
</dbReference>
<dbReference type="InterPro" id="IPR034169">
    <property type="entry name" value="NifX-like"/>
</dbReference>
<evidence type="ECO:0000259" key="4">
    <source>
        <dbReference type="Pfam" id="PF16844"/>
    </source>
</evidence>
<dbReference type="Gene3D" id="3.30.420.130">
    <property type="entry name" value="Dinitrogenase iron-molybdenum cofactor biosynthesis domain"/>
    <property type="match status" value="1"/>
</dbReference>
<evidence type="ECO:0000259" key="3">
    <source>
        <dbReference type="Pfam" id="PF02579"/>
    </source>
</evidence>
<dbReference type="InterPro" id="IPR036105">
    <property type="entry name" value="DiNase_FeMo-co_biosyn_sf"/>
</dbReference>
<dbReference type="PANTHER" id="PTHR33937">
    <property type="entry name" value="IRON-MOLYBDENUM PROTEIN-RELATED-RELATED"/>
    <property type="match status" value="1"/>
</dbReference>
<dbReference type="Pfam" id="PF16844">
    <property type="entry name" value="DIMCO_N"/>
    <property type="match status" value="1"/>
</dbReference>
<evidence type="ECO:0000256" key="2">
    <source>
        <dbReference type="ARBA" id="ARBA00023231"/>
    </source>
</evidence>
<feature type="domain" description="Dinitrogenase iron-molybdenum cofactor biosynthesis" evidence="3">
    <location>
        <begin position="114"/>
        <end position="205"/>
    </location>
</feature>
<comment type="similarity">
    <text evidence="1">Belongs to the NifX/NifY family.</text>
</comment>
<dbReference type="InterPro" id="IPR031763">
    <property type="entry name" value="NafY_N"/>
</dbReference>
<protein>
    <submittedName>
        <fullName evidence="5">Dinitrogenase iron-molybdenum cofactor</fullName>
    </submittedName>
</protein>
<accession>A0A1J5T6M3</accession>
<reference evidence="5" key="1">
    <citation type="submission" date="2016-10" db="EMBL/GenBank/DDBJ databases">
        <title>Sequence of Gallionella enrichment culture.</title>
        <authorList>
            <person name="Poehlein A."/>
            <person name="Muehling M."/>
            <person name="Daniel R."/>
        </authorList>
    </citation>
    <scope>NUCLEOTIDE SEQUENCE</scope>
</reference>
<evidence type="ECO:0000256" key="1">
    <source>
        <dbReference type="ARBA" id="ARBA00010285"/>
    </source>
</evidence>
<feature type="domain" description="Dinitrogenase iron-molybdenum cofactor N-terminal" evidence="4">
    <location>
        <begin position="6"/>
        <end position="92"/>
    </location>
</feature>
<proteinExistence type="inferred from homology"/>
<evidence type="ECO:0000313" key="5">
    <source>
        <dbReference type="EMBL" id="OIR07766.1"/>
    </source>
</evidence>
<dbReference type="PANTHER" id="PTHR33937:SF1">
    <property type="entry name" value="IRON-MOLIBDENUM COFACTOR PROCESSING PROTEIN"/>
    <property type="match status" value="1"/>
</dbReference>
<dbReference type="CDD" id="cd00853">
    <property type="entry name" value="NifX"/>
    <property type="match status" value="1"/>
</dbReference>
<sequence length="235" mass="24875">MTATVITKTAALRIAQAARALADVNAGAFAAKLGDNLGLPITEEKLAKVTVADLKLILSGEETVEPDVDSASIKLAVRYLWGESGDADNLPPMDAYIDGEMPGSLRVAVASNTEENLDGHFGSCPRFLIYQVGRNDMRLIDARSTLITDDAEDKNVARAQLISDCQIVYVQSIGGPAAAKAVRANIHPVKVPDGGKARVTLQRLQGVLDAPPPWLAKILGVEAKSLSKFGSAEDD</sequence>
<name>A0A1J5T6M3_9ZZZZ</name>
<comment type="caution">
    <text evidence="5">The sequence shown here is derived from an EMBL/GenBank/DDBJ whole genome shotgun (WGS) entry which is preliminary data.</text>
</comment>
<dbReference type="EMBL" id="MLJW01000035">
    <property type="protein sequence ID" value="OIR07766.1"/>
    <property type="molecule type" value="Genomic_DNA"/>
</dbReference>
<organism evidence="5">
    <name type="scientific">mine drainage metagenome</name>
    <dbReference type="NCBI Taxonomy" id="410659"/>
    <lineage>
        <taxon>unclassified sequences</taxon>
        <taxon>metagenomes</taxon>
        <taxon>ecological metagenomes</taxon>
    </lineage>
</organism>
<dbReference type="AlphaFoldDB" id="A0A1J5T6M3"/>
<dbReference type="InterPro" id="IPR051840">
    <property type="entry name" value="NifX/NifY_domain"/>
</dbReference>
<dbReference type="InterPro" id="IPR038127">
    <property type="entry name" value="NafY_N_sf"/>
</dbReference>
<dbReference type="Pfam" id="PF02579">
    <property type="entry name" value="Nitro_FeMo-Co"/>
    <property type="match status" value="1"/>
</dbReference>
<dbReference type="SUPFAM" id="SSF53146">
    <property type="entry name" value="Nitrogenase accessory factor-like"/>
    <property type="match status" value="1"/>
</dbReference>
<keyword evidence="2" id="KW-0535">Nitrogen fixation</keyword>